<name>B7PFG6_IXOSC</name>
<evidence type="ECO:0000313" key="2">
    <source>
        <dbReference type="EnsemblMetazoa" id="ISCW017939-PA"/>
    </source>
</evidence>
<dbReference type="EnsemblMetazoa" id="ISCW017939-RA">
    <property type="protein sequence ID" value="ISCW017939-PA"/>
    <property type="gene ID" value="ISCW017939"/>
</dbReference>
<dbReference type="EMBL" id="ABJB010099346">
    <property type="status" value="NOT_ANNOTATED_CDS"/>
    <property type="molecule type" value="Genomic_DNA"/>
</dbReference>
<dbReference type="InParanoid" id="B7PFG6"/>
<dbReference type="OrthoDB" id="6507766at2759"/>
<dbReference type="EMBL" id="ABJB010153657">
    <property type="status" value="NOT_ANNOTATED_CDS"/>
    <property type="molecule type" value="Genomic_DNA"/>
</dbReference>
<reference evidence="1 3" key="1">
    <citation type="submission" date="2008-03" db="EMBL/GenBank/DDBJ databases">
        <title>Annotation of Ixodes scapularis.</title>
        <authorList>
            <consortium name="Ixodes scapularis Genome Project Consortium"/>
            <person name="Caler E."/>
            <person name="Hannick L.I."/>
            <person name="Bidwell S."/>
            <person name="Joardar V."/>
            <person name="Thiagarajan M."/>
            <person name="Amedeo P."/>
            <person name="Galinsky K.J."/>
            <person name="Schobel S."/>
            <person name="Inman J."/>
            <person name="Hostetler J."/>
            <person name="Miller J."/>
            <person name="Hammond M."/>
            <person name="Megy K."/>
            <person name="Lawson D."/>
            <person name="Kodira C."/>
            <person name="Sutton G."/>
            <person name="Meyer J."/>
            <person name="Hill C.A."/>
            <person name="Birren B."/>
            <person name="Nene V."/>
            <person name="Collins F."/>
            <person name="Alarcon-Chaidez F."/>
            <person name="Wikel S."/>
            <person name="Strausberg R."/>
        </authorList>
    </citation>
    <scope>NUCLEOTIDE SEQUENCE [LARGE SCALE GENOMIC DNA]</scope>
    <source>
        <strain evidence="3">Wikel</strain>
        <strain evidence="1">Wikel colony</strain>
    </source>
</reference>
<reference evidence="2" key="2">
    <citation type="submission" date="2020-05" db="UniProtKB">
        <authorList>
            <consortium name="EnsemblMetazoa"/>
        </authorList>
    </citation>
    <scope>IDENTIFICATION</scope>
    <source>
        <strain evidence="2">wikel</strain>
    </source>
</reference>
<dbReference type="VEuPathDB" id="VectorBase:ISCW017939"/>
<organism>
    <name type="scientific">Ixodes scapularis</name>
    <name type="common">Black-legged tick</name>
    <name type="synonym">Deer tick</name>
    <dbReference type="NCBI Taxonomy" id="6945"/>
    <lineage>
        <taxon>Eukaryota</taxon>
        <taxon>Metazoa</taxon>
        <taxon>Ecdysozoa</taxon>
        <taxon>Arthropoda</taxon>
        <taxon>Chelicerata</taxon>
        <taxon>Arachnida</taxon>
        <taxon>Acari</taxon>
        <taxon>Parasitiformes</taxon>
        <taxon>Ixodida</taxon>
        <taxon>Ixodoidea</taxon>
        <taxon>Ixodidae</taxon>
        <taxon>Ixodinae</taxon>
        <taxon>Ixodes</taxon>
    </lineage>
</organism>
<sequence length="113" mass="12335">MKHLVNDVLASYVVECKVENLFPAGSNLPFVRSIDTSNKGNRKLFPIAMRFYNMIGAGIEDALIKICEKADETSGGVCELLATSLEKASLQMKIKMAALMGCRLPLDGSLPRD</sequence>
<dbReference type="HOGENOM" id="CLU_2402079_0_0_1"/>
<dbReference type="PaxDb" id="6945-B7PFG6"/>
<proteinExistence type="predicted"/>
<dbReference type="VEuPathDB" id="VectorBase:ISCI017939"/>
<gene>
    <name evidence="1" type="ORF">IscW_ISCW017939</name>
</gene>
<dbReference type="AlphaFoldDB" id="B7PFG6"/>
<keyword evidence="3" id="KW-1185">Reference proteome</keyword>
<evidence type="ECO:0000313" key="1">
    <source>
        <dbReference type="EMBL" id="EEC05338.1"/>
    </source>
</evidence>
<dbReference type="Proteomes" id="UP000001555">
    <property type="component" value="Unassembled WGS sequence"/>
</dbReference>
<dbReference type="VEuPathDB" id="VectorBase:ISCP_033225"/>
<accession>B7PFG6</accession>
<evidence type="ECO:0000313" key="3">
    <source>
        <dbReference type="Proteomes" id="UP000001555"/>
    </source>
</evidence>
<dbReference type="EMBL" id="ABJB010150870">
    <property type="status" value="NOT_ANNOTATED_CDS"/>
    <property type="molecule type" value="Genomic_DNA"/>
</dbReference>
<dbReference type="EMBL" id="DS702496">
    <property type="protein sequence ID" value="EEC05338.1"/>
    <property type="molecule type" value="Genomic_DNA"/>
</dbReference>
<protein>
    <submittedName>
        <fullName evidence="1 2">Uncharacterized protein</fullName>
    </submittedName>
</protein>